<dbReference type="Gene3D" id="3.60.15.10">
    <property type="entry name" value="Ribonuclease Z/Hydroxyacylglutathione hydrolase-like"/>
    <property type="match status" value="1"/>
</dbReference>
<dbReference type="RefSeq" id="WP_163817137.1">
    <property type="nucleotide sequence ID" value="NZ_JAAGOB010000003.1"/>
</dbReference>
<dbReference type="InterPro" id="IPR001279">
    <property type="entry name" value="Metallo-B-lactamas"/>
</dbReference>
<keyword evidence="2" id="KW-0378">Hydrolase</keyword>
<dbReference type="PANTHER" id="PTHR43546:SF3">
    <property type="entry name" value="UPF0173 METAL-DEPENDENT HYDROLASE MJ1163"/>
    <property type="match status" value="1"/>
</dbReference>
<evidence type="ECO:0000313" key="2">
    <source>
        <dbReference type="EMBL" id="NED94869.1"/>
    </source>
</evidence>
<dbReference type="GO" id="GO:0016787">
    <property type="term" value="F:hydrolase activity"/>
    <property type="evidence" value="ECO:0007669"/>
    <property type="project" value="UniProtKB-KW"/>
</dbReference>
<feature type="domain" description="Metallo-beta-lactamase" evidence="1">
    <location>
        <begin position="7"/>
        <end position="174"/>
    </location>
</feature>
<proteinExistence type="predicted"/>
<dbReference type="InterPro" id="IPR036866">
    <property type="entry name" value="RibonucZ/Hydroxyglut_hydro"/>
</dbReference>
<gene>
    <name evidence="2" type="ORF">G1H11_06040</name>
</gene>
<dbReference type="Proteomes" id="UP000469185">
    <property type="component" value="Unassembled WGS sequence"/>
</dbReference>
<evidence type="ECO:0000313" key="3">
    <source>
        <dbReference type="Proteomes" id="UP000469185"/>
    </source>
</evidence>
<name>A0A6N9YJ25_9ACTN</name>
<organism evidence="2 3">
    <name type="scientific">Phytoactinopolyspora alkaliphila</name>
    <dbReference type="NCBI Taxonomy" id="1783498"/>
    <lineage>
        <taxon>Bacteria</taxon>
        <taxon>Bacillati</taxon>
        <taxon>Actinomycetota</taxon>
        <taxon>Actinomycetes</taxon>
        <taxon>Jiangellales</taxon>
        <taxon>Jiangellaceae</taxon>
        <taxon>Phytoactinopolyspora</taxon>
    </lineage>
</organism>
<sequence>MKLTKFEHSCVLVEDGAARVLIDPGNFSHGFEALTDLTAVLVTHQHPDHVDLERLPALIERNPDASVYADPGTAELLAENHITCTTVRSGDRVDVGTRVDVYGEQHAVIHPDIPVIANVGYLVGGRFFHPGDSFTAPDTDVEILGLPTAAPWQKISEAIEFLRGVAPATAIPIHQALLAKPEMYYGHFQRLGPQGMDLRVIAAGESVTL</sequence>
<comment type="caution">
    <text evidence="2">The sequence shown here is derived from an EMBL/GenBank/DDBJ whole genome shotgun (WGS) entry which is preliminary data.</text>
</comment>
<protein>
    <submittedName>
        <fullName evidence="2">MBL fold metallo-hydrolase</fullName>
    </submittedName>
</protein>
<dbReference type="AlphaFoldDB" id="A0A6N9YJ25"/>
<reference evidence="2 3" key="1">
    <citation type="submission" date="2020-02" db="EMBL/GenBank/DDBJ databases">
        <authorList>
            <person name="Li X.-J."/>
            <person name="Feng X.-M."/>
        </authorList>
    </citation>
    <scope>NUCLEOTIDE SEQUENCE [LARGE SCALE GENOMIC DNA]</scope>
    <source>
        <strain evidence="2 3">CGMCC 4.7225</strain>
    </source>
</reference>
<dbReference type="InterPro" id="IPR050114">
    <property type="entry name" value="UPF0173_UPF0282_UlaG_hydrolase"/>
</dbReference>
<keyword evidence="3" id="KW-1185">Reference proteome</keyword>
<dbReference type="Pfam" id="PF13483">
    <property type="entry name" value="Lactamase_B_3"/>
    <property type="match status" value="1"/>
</dbReference>
<dbReference type="SMART" id="SM00849">
    <property type="entry name" value="Lactamase_B"/>
    <property type="match status" value="1"/>
</dbReference>
<dbReference type="SUPFAM" id="SSF56281">
    <property type="entry name" value="Metallo-hydrolase/oxidoreductase"/>
    <property type="match status" value="1"/>
</dbReference>
<evidence type="ECO:0000259" key="1">
    <source>
        <dbReference type="SMART" id="SM00849"/>
    </source>
</evidence>
<dbReference type="EMBL" id="JAAGOB010000003">
    <property type="protein sequence ID" value="NED94869.1"/>
    <property type="molecule type" value="Genomic_DNA"/>
</dbReference>
<accession>A0A6N9YJ25</accession>
<dbReference type="PANTHER" id="PTHR43546">
    <property type="entry name" value="UPF0173 METAL-DEPENDENT HYDROLASE MJ1163-RELATED"/>
    <property type="match status" value="1"/>
</dbReference>